<dbReference type="SUPFAM" id="SSF54373">
    <property type="entry name" value="FAD-linked reductases, C-terminal domain"/>
    <property type="match status" value="1"/>
</dbReference>
<dbReference type="Pfam" id="PF00996">
    <property type="entry name" value="GDI"/>
    <property type="match status" value="1"/>
</dbReference>
<dbReference type="PRINTS" id="PR00891">
    <property type="entry name" value="RABGDIREP"/>
</dbReference>
<dbReference type="Gene3D" id="3.30.519.10">
    <property type="entry name" value="Guanine Nucleotide Dissociation Inhibitor, domain 2"/>
    <property type="match status" value="1"/>
</dbReference>
<gene>
    <name evidence="3" type="ORF">DUNSADRAFT_8630</name>
</gene>
<name>A0ABQ7H5U1_DUNSA</name>
<sequence length="323" mass="36283">MEALKSPLMGLFEKRRARNFFLYVQDYEQSDPKTHKGLDLYRMTMADLYKYYDLSQDTTDFVGHSIALHRDDSYLTQPAIFTVTKMKLYHDSLFRYEGLTSPYLYPRYGLGELPQAFARLSAVYGGTYMLSKPDAQVVYDDNGVAVGVSSEGETAKAKMVVGSPEYFPQKVRNVGKVVRAIAFLSHPIPDTNNAASCQIILPQKQLQRRSDMYVFCCSYAHNVSAAGKWLAFVSTNVETPNPEAELAPGLALLGPIDDKFVEVRDVFEPLENGKRDQCYISKGYDATTHFETTVEDVLDMYKRITGSDLDLSKEPASVDQDSG</sequence>
<protein>
    <recommendedName>
        <fullName evidence="2">Guanosine nucleotide diphosphate dissociation inhibitor</fullName>
    </recommendedName>
</protein>
<dbReference type="PANTHER" id="PTHR11787">
    <property type="entry name" value="RAB GDP-DISSOCIATION INHIBITOR"/>
    <property type="match status" value="1"/>
</dbReference>
<dbReference type="InterPro" id="IPR018203">
    <property type="entry name" value="GDP_dissociation_inhibitor"/>
</dbReference>
<evidence type="ECO:0000313" key="4">
    <source>
        <dbReference type="Proteomes" id="UP000815325"/>
    </source>
</evidence>
<dbReference type="Proteomes" id="UP000815325">
    <property type="component" value="Unassembled WGS sequence"/>
</dbReference>
<comment type="caution">
    <text evidence="3">The sequence shown here is derived from an EMBL/GenBank/DDBJ whole genome shotgun (WGS) entry which is preliminary data.</text>
</comment>
<dbReference type="InterPro" id="IPR000806">
    <property type="entry name" value="RabGDI"/>
</dbReference>
<organism evidence="3 4">
    <name type="scientific">Dunaliella salina</name>
    <name type="common">Green alga</name>
    <name type="synonym">Protococcus salinus</name>
    <dbReference type="NCBI Taxonomy" id="3046"/>
    <lineage>
        <taxon>Eukaryota</taxon>
        <taxon>Viridiplantae</taxon>
        <taxon>Chlorophyta</taxon>
        <taxon>core chlorophytes</taxon>
        <taxon>Chlorophyceae</taxon>
        <taxon>CS clade</taxon>
        <taxon>Chlamydomonadales</taxon>
        <taxon>Dunaliellaceae</taxon>
        <taxon>Dunaliella</taxon>
    </lineage>
</organism>
<reference evidence="3" key="1">
    <citation type="submission" date="2017-08" db="EMBL/GenBank/DDBJ databases">
        <authorList>
            <person name="Polle J.E."/>
            <person name="Barry K."/>
            <person name="Cushman J."/>
            <person name="Schmutz J."/>
            <person name="Tran D."/>
            <person name="Hathwaick L.T."/>
            <person name="Yim W.C."/>
            <person name="Jenkins J."/>
            <person name="Mckie-Krisberg Z.M."/>
            <person name="Prochnik S."/>
            <person name="Lindquist E."/>
            <person name="Dockter R.B."/>
            <person name="Adam C."/>
            <person name="Molina H."/>
            <person name="Bunkerborg J."/>
            <person name="Jin E."/>
            <person name="Buchheim M."/>
            <person name="Magnuson J."/>
        </authorList>
    </citation>
    <scope>NUCLEOTIDE SEQUENCE</scope>
    <source>
        <strain evidence="3">CCAP 19/18</strain>
    </source>
</reference>
<comment type="similarity">
    <text evidence="1 2">Belongs to the Rab GDI family.</text>
</comment>
<evidence type="ECO:0000256" key="2">
    <source>
        <dbReference type="RuleBase" id="RU363124"/>
    </source>
</evidence>
<dbReference type="InterPro" id="IPR036188">
    <property type="entry name" value="FAD/NAD-bd_sf"/>
</dbReference>
<evidence type="ECO:0000256" key="1">
    <source>
        <dbReference type="ARBA" id="ARBA00005593"/>
    </source>
</evidence>
<dbReference type="EMBL" id="MU069466">
    <property type="protein sequence ID" value="KAF5842230.1"/>
    <property type="molecule type" value="Genomic_DNA"/>
</dbReference>
<dbReference type="PRINTS" id="PR00892">
    <property type="entry name" value="RABGDI"/>
</dbReference>
<dbReference type="PANTHER" id="PTHR11787:SF8">
    <property type="entry name" value="RAB GDP DISSOCIATION INHIBITOR"/>
    <property type="match status" value="1"/>
</dbReference>
<accession>A0ABQ7H5U1</accession>
<keyword evidence="4" id="KW-1185">Reference proteome</keyword>
<evidence type="ECO:0000313" key="3">
    <source>
        <dbReference type="EMBL" id="KAF5842230.1"/>
    </source>
</evidence>
<dbReference type="SUPFAM" id="SSF51905">
    <property type="entry name" value="FAD/NAD(P)-binding domain"/>
    <property type="match status" value="2"/>
</dbReference>
<proteinExistence type="inferred from homology"/>
<dbReference type="Gene3D" id="1.10.405.10">
    <property type="entry name" value="Guanine Nucleotide Dissociation Inhibitor, domain 1"/>
    <property type="match status" value="1"/>
</dbReference>